<dbReference type="Gene3D" id="1.20.1560.10">
    <property type="entry name" value="ABC transporter type 1, transmembrane domain"/>
    <property type="match status" value="1"/>
</dbReference>
<keyword evidence="5" id="KW-0547">Nucleotide-binding</keyword>
<dbReference type="EMBL" id="FOVG01000006">
    <property type="protein sequence ID" value="SFO47300.1"/>
    <property type="molecule type" value="Genomic_DNA"/>
</dbReference>
<feature type="transmembrane region" description="Helical" evidence="10">
    <location>
        <begin position="81"/>
        <end position="101"/>
    </location>
</feature>
<dbReference type="InterPro" id="IPR003439">
    <property type="entry name" value="ABC_transporter-like_ATP-bd"/>
</dbReference>
<dbReference type="InterPro" id="IPR011527">
    <property type="entry name" value="ABC1_TM_dom"/>
</dbReference>
<dbReference type="EC" id="7.6.2.2" evidence="3"/>
<proteinExistence type="inferred from homology"/>
<dbReference type="PANTHER" id="PTHR43394:SF1">
    <property type="entry name" value="ATP-BINDING CASSETTE SUB-FAMILY B MEMBER 10, MITOCHONDRIAL"/>
    <property type="match status" value="1"/>
</dbReference>
<evidence type="ECO:0000313" key="14">
    <source>
        <dbReference type="Proteomes" id="UP000198968"/>
    </source>
</evidence>
<comment type="catalytic activity">
    <reaction evidence="9">
        <text>ATP + H2O + xenobioticSide 1 = ADP + phosphate + xenobioticSide 2.</text>
        <dbReference type="EC" id="7.6.2.2"/>
    </reaction>
</comment>
<keyword evidence="4 10" id="KW-0812">Transmembrane</keyword>
<dbReference type="InterPro" id="IPR039421">
    <property type="entry name" value="Type_1_exporter"/>
</dbReference>
<evidence type="ECO:0000256" key="7">
    <source>
        <dbReference type="ARBA" id="ARBA00022989"/>
    </source>
</evidence>
<dbReference type="FunFam" id="1.20.1560.10:FF:000070">
    <property type="entry name" value="Multidrug ABC transporter ATP-binding protein"/>
    <property type="match status" value="1"/>
</dbReference>
<evidence type="ECO:0000256" key="2">
    <source>
        <dbReference type="ARBA" id="ARBA00006526"/>
    </source>
</evidence>
<feature type="transmembrane region" description="Helical" evidence="10">
    <location>
        <begin position="40"/>
        <end position="61"/>
    </location>
</feature>
<dbReference type="SUPFAM" id="SSF52540">
    <property type="entry name" value="P-loop containing nucleoside triphosphate hydrolases"/>
    <property type="match status" value="1"/>
</dbReference>
<dbReference type="FunFam" id="3.40.50.300:FF:000218">
    <property type="entry name" value="Multidrug ABC transporter ATP-binding protein"/>
    <property type="match status" value="1"/>
</dbReference>
<comment type="subcellular location">
    <subcellularLocation>
        <location evidence="1">Cell membrane</location>
        <topology evidence="1">Multi-pass membrane protein</topology>
    </subcellularLocation>
</comment>
<keyword evidence="7 10" id="KW-1133">Transmembrane helix</keyword>
<dbReference type="InterPro" id="IPR017871">
    <property type="entry name" value="ABC_transporter-like_CS"/>
</dbReference>
<dbReference type="PROSITE" id="PS50929">
    <property type="entry name" value="ABC_TM1F"/>
    <property type="match status" value="1"/>
</dbReference>
<protein>
    <recommendedName>
        <fullName evidence="3">ABC-type xenobiotic transporter</fullName>
        <ecNumber evidence="3">7.6.2.2</ecNumber>
    </recommendedName>
</protein>
<evidence type="ECO:0000259" key="11">
    <source>
        <dbReference type="PROSITE" id="PS50893"/>
    </source>
</evidence>
<keyword evidence="14" id="KW-1185">Reference proteome</keyword>
<dbReference type="GO" id="GO:0005886">
    <property type="term" value="C:plasma membrane"/>
    <property type="evidence" value="ECO:0007669"/>
    <property type="project" value="UniProtKB-SubCell"/>
</dbReference>
<dbReference type="PROSITE" id="PS50893">
    <property type="entry name" value="ABC_TRANSPORTER_2"/>
    <property type="match status" value="1"/>
</dbReference>
<feature type="transmembrane region" description="Helical" evidence="10">
    <location>
        <begin position="296"/>
        <end position="313"/>
    </location>
</feature>
<reference evidence="14" key="1">
    <citation type="submission" date="2016-10" db="EMBL/GenBank/DDBJ databases">
        <authorList>
            <person name="Varghese N."/>
            <person name="Submissions S."/>
        </authorList>
    </citation>
    <scope>NUCLEOTIDE SEQUENCE [LARGE SCALE GENOMIC DNA]</scope>
    <source>
        <strain evidence="14">OV426</strain>
    </source>
</reference>
<feature type="transmembrane region" description="Helical" evidence="10">
    <location>
        <begin position="157"/>
        <end position="179"/>
    </location>
</feature>
<dbReference type="GO" id="GO:0016887">
    <property type="term" value="F:ATP hydrolysis activity"/>
    <property type="evidence" value="ECO:0007669"/>
    <property type="project" value="InterPro"/>
</dbReference>
<dbReference type="InterPro" id="IPR027417">
    <property type="entry name" value="P-loop_NTPase"/>
</dbReference>
<evidence type="ECO:0000256" key="9">
    <source>
        <dbReference type="ARBA" id="ARBA00034018"/>
    </source>
</evidence>
<evidence type="ECO:0000256" key="1">
    <source>
        <dbReference type="ARBA" id="ARBA00004651"/>
    </source>
</evidence>
<feature type="transmembrane region" description="Helical" evidence="10">
    <location>
        <begin position="185"/>
        <end position="204"/>
    </location>
</feature>
<feature type="transmembrane region" description="Helical" evidence="10">
    <location>
        <begin position="271"/>
        <end position="290"/>
    </location>
</feature>
<dbReference type="GO" id="GO:0005524">
    <property type="term" value="F:ATP binding"/>
    <property type="evidence" value="ECO:0007669"/>
    <property type="project" value="UniProtKB-KW"/>
</dbReference>
<evidence type="ECO:0000256" key="3">
    <source>
        <dbReference type="ARBA" id="ARBA00012191"/>
    </source>
</evidence>
<feature type="domain" description="ABC transmembrane type-1" evidence="12">
    <location>
        <begin position="41"/>
        <end position="328"/>
    </location>
</feature>
<organism evidence="13 14">
    <name type="scientific">Candidatus Pantoea varia</name>
    <dbReference type="NCBI Taxonomy" id="1881036"/>
    <lineage>
        <taxon>Bacteria</taxon>
        <taxon>Pseudomonadati</taxon>
        <taxon>Pseudomonadota</taxon>
        <taxon>Gammaproteobacteria</taxon>
        <taxon>Enterobacterales</taxon>
        <taxon>Erwiniaceae</taxon>
        <taxon>Pantoea</taxon>
    </lineage>
</organism>
<evidence type="ECO:0000256" key="10">
    <source>
        <dbReference type="SAM" id="Phobius"/>
    </source>
</evidence>
<evidence type="ECO:0000256" key="8">
    <source>
        <dbReference type="ARBA" id="ARBA00023136"/>
    </source>
</evidence>
<dbReference type="PROSITE" id="PS00211">
    <property type="entry name" value="ABC_TRANSPORTER_1"/>
    <property type="match status" value="1"/>
</dbReference>
<dbReference type="OrthoDB" id="6828292at2"/>
<evidence type="ECO:0000259" key="12">
    <source>
        <dbReference type="PROSITE" id="PS50929"/>
    </source>
</evidence>
<dbReference type="AlphaFoldDB" id="A0A1I5HGZ7"/>
<dbReference type="Pfam" id="PF00005">
    <property type="entry name" value="ABC_tran"/>
    <property type="match status" value="1"/>
</dbReference>
<keyword evidence="6 13" id="KW-0067">ATP-binding</keyword>
<evidence type="ECO:0000256" key="6">
    <source>
        <dbReference type="ARBA" id="ARBA00022840"/>
    </source>
</evidence>
<dbReference type="GO" id="GO:0008559">
    <property type="term" value="F:ABC-type xenobiotic transporter activity"/>
    <property type="evidence" value="ECO:0007669"/>
    <property type="project" value="UniProtKB-EC"/>
</dbReference>
<keyword evidence="8 10" id="KW-0472">Membrane</keyword>
<sequence>MLYRRFERFINIFHDAPTDSPPSTVWSFYLYYLRQVWPSFAALLVVGLASALIEVSLFSYLSRIIDMVNHSTPATLFRDNWPILLWMGAVALILRPIFIALHDMLVHQSISPSMTSMIRWQNHNYVLRQSLNFFQSDFAGRIAQRIMLTGSSLRDSAVQLVDAIWHVLIYAVTSLVLFAGADWRLMIPLIIWMVAYSASLRFFVPRVKARSVVSSESRSKLMGTIVDGYTNIATIKLFAHSDLERQYAREAIQEQTEKTQNAGRMVTSMDLTLSALNGLLIVSTSGLALWLWSQSLISVGAIALATGLVIRLVNMSGWIMWVVNGIFENIGTVQDGLKTIAQPLSVQDAPQAKQLKVTRGNIRFEDVRFDYGGGRQVINGFNLDIKPGEKIGLIGPSGAGKSTLVNLLLRLYDLNGGRIVIDDQDIAAVTQESLRSQVGMITQDTSLLHRSIRENLLYGRPDASEEELQLAIHRARADEFIPLLSDSLGRTGLDAHVGERGVKLSGGQRQRVAIARVLLKDAPVLIMDEATSALDSEVEAAIQESLESLMQGKTVIAIAHRLSTIAKMDRLVVLDKGGIAEMGSHHELLAQNGLYARLWQHQTGGFVGID</sequence>
<dbReference type="SUPFAM" id="SSF90123">
    <property type="entry name" value="ABC transporter transmembrane region"/>
    <property type="match status" value="1"/>
</dbReference>
<dbReference type="RefSeq" id="WP_090966974.1">
    <property type="nucleotide sequence ID" value="NZ_FOVG01000006.1"/>
</dbReference>
<dbReference type="PANTHER" id="PTHR43394">
    <property type="entry name" value="ATP-DEPENDENT PERMEASE MDL1, MITOCHONDRIAL"/>
    <property type="match status" value="1"/>
</dbReference>
<gene>
    <name evidence="13" type="ORF">SAMN05428971_4149</name>
</gene>
<dbReference type="InterPro" id="IPR003593">
    <property type="entry name" value="AAA+_ATPase"/>
</dbReference>
<name>A0A1I5HGZ7_9GAMM</name>
<dbReference type="Proteomes" id="UP000198968">
    <property type="component" value="Unassembled WGS sequence"/>
</dbReference>
<dbReference type="InterPro" id="IPR036640">
    <property type="entry name" value="ABC1_TM_sf"/>
</dbReference>
<dbReference type="GO" id="GO:0015421">
    <property type="term" value="F:ABC-type oligopeptide transporter activity"/>
    <property type="evidence" value="ECO:0007669"/>
    <property type="project" value="TreeGrafter"/>
</dbReference>
<evidence type="ECO:0000256" key="4">
    <source>
        <dbReference type="ARBA" id="ARBA00022692"/>
    </source>
</evidence>
<dbReference type="Gene3D" id="3.40.50.300">
    <property type="entry name" value="P-loop containing nucleotide triphosphate hydrolases"/>
    <property type="match status" value="1"/>
</dbReference>
<comment type="similarity">
    <text evidence="2">Belongs to the ABC transporter superfamily. Drug exporter-2 (TC 3.A.1.117) family.</text>
</comment>
<dbReference type="Pfam" id="PF00664">
    <property type="entry name" value="ABC_membrane"/>
    <property type="match status" value="1"/>
</dbReference>
<dbReference type="SMART" id="SM00382">
    <property type="entry name" value="AAA"/>
    <property type="match status" value="1"/>
</dbReference>
<accession>A0A1I5HGZ7</accession>
<evidence type="ECO:0000313" key="13">
    <source>
        <dbReference type="EMBL" id="SFO47300.1"/>
    </source>
</evidence>
<evidence type="ECO:0000256" key="5">
    <source>
        <dbReference type="ARBA" id="ARBA00022741"/>
    </source>
</evidence>
<feature type="domain" description="ABC transporter" evidence="11">
    <location>
        <begin position="362"/>
        <end position="601"/>
    </location>
</feature>